<name>A0A1X2H865_SYNRA</name>
<dbReference type="AlphaFoldDB" id="A0A1X2H865"/>
<dbReference type="InParanoid" id="A0A1X2H865"/>
<accession>A0A1X2H865</accession>
<evidence type="ECO:0000313" key="1">
    <source>
        <dbReference type="EMBL" id="ORY94769.1"/>
    </source>
</evidence>
<reference evidence="1 2" key="1">
    <citation type="submission" date="2016-07" db="EMBL/GenBank/DDBJ databases">
        <title>Pervasive Adenine N6-methylation of Active Genes in Fungi.</title>
        <authorList>
            <consortium name="DOE Joint Genome Institute"/>
            <person name="Mondo S.J."/>
            <person name="Dannebaum R.O."/>
            <person name="Kuo R.C."/>
            <person name="Labutti K."/>
            <person name="Haridas S."/>
            <person name="Kuo A."/>
            <person name="Salamov A."/>
            <person name="Ahrendt S.R."/>
            <person name="Lipzen A."/>
            <person name="Sullivan W."/>
            <person name="Andreopoulos W.B."/>
            <person name="Clum A."/>
            <person name="Lindquist E."/>
            <person name="Daum C."/>
            <person name="Ramamoorthy G.K."/>
            <person name="Gryganskyi A."/>
            <person name="Culley D."/>
            <person name="Magnuson J.K."/>
            <person name="James T.Y."/>
            <person name="O'Malley M.A."/>
            <person name="Stajich J.E."/>
            <person name="Spatafora J.W."/>
            <person name="Visel A."/>
            <person name="Grigoriev I.V."/>
        </authorList>
    </citation>
    <scope>NUCLEOTIDE SEQUENCE [LARGE SCALE GENOMIC DNA]</scope>
    <source>
        <strain evidence="1 2">NRRL 2496</strain>
    </source>
</reference>
<protein>
    <submittedName>
        <fullName evidence="1">Uncharacterized protein</fullName>
    </submittedName>
</protein>
<proteinExistence type="predicted"/>
<dbReference type="EMBL" id="MCGN01000007">
    <property type="protein sequence ID" value="ORY94769.1"/>
    <property type="molecule type" value="Genomic_DNA"/>
</dbReference>
<comment type="caution">
    <text evidence="1">The sequence shown here is derived from an EMBL/GenBank/DDBJ whole genome shotgun (WGS) entry which is preliminary data.</text>
</comment>
<organism evidence="1 2">
    <name type="scientific">Syncephalastrum racemosum</name>
    <name type="common">Filamentous fungus</name>
    <dbReference type="NCBI Taxonomy" id="13706"/>
    <lineage>
        <taxon>Eukaryota</taxon>
        <taxon>Fungi</taxon>
        <taxon>Fungi incertae sedis</taxon>
        <taxon>Mucoromycota</taxon>
        <taxon>Mucoromycotina</taxon>
        <taxon>Mucoromycetes</taxon>
        <taxon>Mucorales</taxon>
        <taxon>Syncephalastraceae</taxon>
        <taxon>Syncephalastrum</taxon>
    </lineage>
</organism>
<keyword evidence="2" id="KW-1185">Reference proteome</keyword>
<evidence type="ECO:0000313" key="2">
    <source>
        <dbReference type="Proteomes" id="UP000242180"/>
    </source>
</evidence>
<gene>
    <name evidence="1" type="ORF">BCR43DRAFT_494564</name>
</gene>
<sequence>MTSLTWVFPDIRARVYMLFMTMTSHEKSERSIRSGRSSQHSRFCLPRYCSPNTFFSFFFFRFF</sequence>
<dbReference type="Proteomes" id="UP000242180">
    <property type="component" value="Unassembled WGS sequence"/>
</dbReference>